<dbReference type="Gene3D" id="3.30.565.10">
    <property type="entry name" value="Histidine kinase-like ATPase, C-terminal domain"/>
    <property type="match status" value="1"/>
</dbReference>
<keyword evidence="6" id="KW-0808">Transferase</keyword>
<dbReference type="InterPro" id="IPR003660">
    <property type="entry name" value="HAMP_dom"/>
</dbReference>
<evidence type="ECO:0000256" key="12">
    <source>
        <dbReference type="SAM" id="MobiDB-lite"/>
    </source>
</evidence>
<feature type="domain" description="Histidine kinase" evidence="14">
    <location>
        <begin position="315"/>
        <end position="536"/>
    </location>
</feature>
<dbReference type="InterPro" id="IPR036890">
    <property type="entry name" value="HATPase_C_sf"/>
</dbReference>
<reference evidence="16 17" key="1">
    <citation type="submission" date="2018-02" db="EMBL/GenBank/DDBJ databases">
        <title>8 Nocardia nova and 1 Nocardia cyriacigeorgica strain used for evolution to TMP-SMX.</title>
        <authorList>
            <person name="Mehta H."/>
            <person name="Weng J."/>
            <person name="Shamoo Y."/>
        </authorList>
    </citation>
    <scope>NUCLEOTIDE SEQUENCE [LARGE SCALE GENOMIC DNA]</scope>
    <source>
        <strain evidence="16 17">MDA3139</strain>
    </source>
</reference>
<evidence type="ECO:0000256" key="3">
    <source>
        <dbReference type="ARBA" id="ARBA00004236"/>
    </source>
</evidence>
<evidence type="ECO:0000313" key="16">
    <source>
        <dbReference type="EMBL" id="PPJ39922.1"/>
    </source>
</evidence>
<dbReference type="CDD" id="cd00075">
    <property type="entry name" value="HATPase"/>
    <property type="match status" value="1"/>
</dbReference>
<evidence type="ECO:0000259" key="15">
    <source>
        <dbReference type="PROSITE" id="PS50885"/>
    </source>
</evidence>
<evidence type="ECO:0000256" key="13">
    <source>
        <dbReference type="SAM" id="Phobius"/>
    </source>
</evidence>
<protein>
    <recommendedName>
        <fullName evidence="4">histidine kinase</fullName>
        <ecNumber evidence="4">2.7.13.3</ecNumber>
    </recommendedName>
</protein>
<comment type="cofactor">
    <cofactor evidence="2">
        <name>a divalent metal cation</name>
        <dbReference type="ChEBI" id="CHEBI:60240"/>
    </cofactor>
</comment>
<feature type="transmembrane region" description="Helical" evidence="13">
    <location>
        <begin position="71"/>
        <end position="96"/>
    </location>
</feature>
<keyword evidence="10" id="KW-0902">Two-component regulatory system</keyword>
<dbReference type="SUPFAM" id="SSF158472">
    <property type="entry name" value="HAMP domain-like"/>
    <property type="match status" value="1"/>
</dbReference>
<dbReference type="AlphaFoldDB" id="A0A2S6AXD6"/>
<evidence type="ECO:0000256" key="4">
    <source>
        <dbReference type="ARBA" id="ARBA00012438"/>
    </source>
</evidence>
<proteinExistence type="predicted"/>
<dbReference type="PROSITE" id="PS50109">
    <property type="entry name" value="HIS_KIN"/>
    <property type="match status" value="1"/>
</dbReference>
<dbReference type="Pfam" id="PF00512">
    <property type="entry name" value="HisKA"/>
    <property type="match status" value="1"/>
</dbReference>
<comment type="catalytic activity">
    <reaction evidence="1">
        <text>ATP + protein L-histidine = ADP + protein N-phospho-L-histidine.</text>
        <dbReference type="EC" id="2.7.13.3"/>
    </reaction>
</comment>
<keyword evidence="11 13" id="KW-0472">Membrane</keyword>
<dbReference type="InterPro" id="IPR003594">
    <property type="entry name" value="HATPase_dom"/>
</dbReference>
<evidence type="ECO:0000256" key="10">
    <source>
        <dbReference type="ARBA" id="ARBA00023012"/>
    </source>
</evidence>
<dbReference type="PRINTS" id="PR00344">
    <property type="entry name" value="BCTRLSENSOR"/>
</dbReference>
<dbReference type="SMART" id="SM00304">
    <property type="entry name" value="HAMP"/>
    <property type="match status" value="1"/>
</dbReference>
<dbReference type="SUPFAM" id="SSF47384">
    <property type="entry name" value="Homodimeric domain of signal transducing histidine kinase"/>
    <property type="match status" value="1"/>
</dbReference>
<dbReference type="PANTHER" id="PTHR45436:SF5">
    <property type="entry name" value="SENSOR HISTIDINE KINASE TRCS"/>
    <property type="match status" value="1"/>
</dbReference>
<evidence type="ECO:0000256" key="8">
    <source>
        <dbReference type="ARBA" id="ARBA00022777"/>
    </source>
</evidence>
<sequence length="537" mass="58138">MSDPRASGVRGRESADSTEQLDTGDRVHVTKSTGARVETAVPSNGNESSPDTYWRRAGRFRHRISRRLSAVPLRVTLALALVSLTGLGLLISGVAVTSAMRNVLMDNVDRQLFGAAHDWAGPDAPPPQRLPGPVGRERPPGLFYVRIEDPSGKVRSLFPTGPSVPDFPADLGKHPRTIGSVGNPDEHWRAERVTTPGGSSWVAIRLSETENIIDRLIGLQVAVGLMVLAVLAIVAQFVIRRSLRPLGEVEKTAAAIASGDLHRRVPVQGTNTEVDRLSQSLNGMLSQIQSAFAATEASEESARRSEARMRRFVADASHELRTPLTTIKGFAELYRQGALADPDMFMDRIERESKRMSLLVEDLLMLARLDAQRPVERRPVDLLALASDAVHNARAVDAAQRPEEPRRPIDLEIRPGTGTLEVRGDEARLRQVLGNLVNNALLHTPPEAAVTVALTPAPDEVVIEVADTGPGLPTEDAERIFERFYRTDTSRSRDSGGTGLGLSIVQALVAAHGGTVSVRSAVGQGTTFAVRLPRSQE</sequence>
<dbReference type="Gene3D" id="1.10.287.130">
    <property type="match status" value="1"/>
</dbReference>
<dbReference type="SUPFAM" id="SSF55874">
    <property type="entry name" value="ATPase domain of HSP90 chaperone/DNA topoisomerase II/histidine kinase"/>
    <property type="match status" value="1"/>
</dbReference>
<dbReference type="Gene3D" id="6.10.340.10">
    <property type="match status" value="1"/>
</dbReference>
<dbReference type="FunFam" id="1.10.287.130:FF:000001">
    <property type="entry name" value="Two-component sensor histidine kinase"/>
    <property type="match status" value="1"/>
</dbReference>
<evidence type="ECO:0000256" key="11">
    <source>
        <dbReference type="ARBA" id="ARBA00023136"/>
    </source>
</evidence>
<evidence type="ECO:0000256" key="6">
    <source>
        <dbReference type="ARBA" id="ARBA00022679"/>
    </source>
</evidence>
<dbReference type="InterPro" id="IPR036097">
    <property type="entry name" value="HisK_dim/P_sf"/>
</dbReference>
<dbReference type="InterPro" id="IPR005467">
    <property type="entry name" value="His_kinase_dom"/>
</dbReference>
<evidence type="ECO:0000259" key="14">
    <source>
        <dbReference type="PROSITE" id="PS50109"/>
    </source>
</evidence>
<keyword evidence="7 13" id="KW-0812">Transmembrane</keyword>
<evidence type="ECO:0000256" key="7">
    <source>
        <dbReference type="ARBA" id="ARBA00022692"/>
    </source>
</evidence>
<feature type="transmembrane region" description="Helical" evidence="13">
    <location>
        <begin position="217"/>
        <end position="239"/>
    </location>
</feature>
<dbReference type="InterPro" id="IPR050428">
    <property type="entry name" value="TCS_sensor_his_kinase"/>
</dbReference>
<feature type="domain" description="HAMP" evidence="15">
    <location>
        <begin position="240"/>
        <end position="293"/>
    </location>
</feature>
<dbReference type="GO" id="GO:0005886">
    <property type="term" value="C:plasma membrane"/>
    <property type="evidence" value="ECO:0007669"/>
    <property type="project" value="UniProtKB-SubCell"/>
</dbReference>
<dbReference type="Proteomes" id="UP000239874">
    <property type="component" value="Unassembled WGS sequence"/>
</dbReference>
<dbReference type="CDD" id="cd06225">
    <property type="entry name" value="HAMP"/>
    <property type="match status" value="1"/>
</dbReference>
<dbReference type="EC" id="2.7.13.3" evidence="4"/>
<evidence type="ECO:0000256" key="5">
    <source>
        <dbReference type="ARBA" id="ARBA00022553"/>
    </source>
</evidence>
<name>A0A2S6AXD6_9NOCA</name>
<evidence type="ECO:0000313" key="17">
    <source>
        <dbReference type="Proteomes" id="UP000239874"/>
    </source>
</evidence>
<keyword evidence="8 16" id="KW-0418">Kinase</keyword>
<evidence type="ECO:0000256" key="1">
    <source>
        <dbReference type="ARBA" id="ARBA00000085"/>
    </source>
</evidence>
<dbReference type="Pfam" id="PF00672">
    <property type="entry name" value="HAMP"/>
    <property type="match status" value="1"/>
</dbReference>
<keyword evidence="5" id="KW-0597">Phosphoprotein</keyword>
<dbReference type="GO" id="GO:0005509">
    <property type="term" value="F:calcium ion binding"/>
    <property type="evidence" value="ECO:0007669"/>
    <property type="project" value="UniProtKB-ARBA"/>
</dbReference>
<dbReference type="CDD" id="cd00082">
    <property type="entry name" value="HisKA"/>
    <property type="match status" value="1"/>
</dbReference>
<accession>A0A2S6AXD6</accession>
<dbReference type="FunFam" id="3.30.565.10:FF:000006">
    <property type="entry name" value="Sensor histidine kinase WalK"/>
    <property type="match status" value="1"/>
</dbReference>
<comment type="subcellular location">
    <subcellularLocation>
        <location evidence="3">Cell membrane</location>
    </subcellularLocation>
</comment>
<dbReference type="EMBL" id="PSZC01000001">
    <property type="protein sequence ID" value="PPJ39922.1"/>
    <property type="molecule type" value="Genomic_DNA"/>
</dbReference>
<organism evidence="16 17">
    <name type="scientific">Nocardia nova</name>
    <dbReference type="NCBI Taxonomy" id="37330"/>
    <lineage>
        <taxon>Bacteria</taxon>
        <taxon>Bacillati</taxon>
        <taxon>Actinomycetota</taxon>
        <taxon>Actinomycetes</taxon>
        <taxon>Mycobacteriales</taxon>
        <taxon>Nocardiaceae</taxon>
        <taxon>Nocardia</taxon>
    </lineage>
</organism>
<comment type="caution">
    <text evidence="16">The sequence shown here is derived from an EMBL/GenBank/DDBJ whole genome shotgun (WGS) entry which is preliminary data.</text>
</comment>
<keyword evidence="9 13" id="KW-1133">Transmembrane helix</keyword>
<gene>
    <name evidence="16" type="ORF">C5E45_02055</name>
</gene>
<dbReference type="GO" id="GO:0000155">
    <property type="term" value="F:phosphorelay sensor kinase activity"/>
    <property type="evidence" value="ECO:0007669"/>
    <property type="project" value="InterPro"/>
</dbReference>
<feature type="compositionally biased region" description="Polar residues" evidence="12">
    <location>
        <begin position="41"/>
        <end position="51"/>
    </location>
</feature>
<dbReference type="PROSITE" id="PS50885">
    <property type="entry name" value="HAMP"/>
    <property type="match status" value="1"/>
</dbReference>
<dbReference type="SMART" id="SM00387">
    <property type="entry name" value="HATPase_c"/>
    <property type="match status" value="1"/>
</dbReference>
<dbReference type="OrthoDB" id="9786919at2"/>
<dbReference type="Pfam" id="PF02518">
    <property type="entry name" value="HATPase_c"/>
    <property type="match status" value="1"/>
</dbReference>
<dbReference type="InterPro" id="IPR004358">
    <property type="entry name" value="Sig_transdc_His_kin-like_C"/>
</dbReference>
<dbReference type="SMART" id="SM00388">
    <property type="entry name" value="HisKA"/>
    <property type="match status" value="1"/>
</dbReference>
<dbReference type="InterPro" id="IPR003661">
    <property type="entry name" value="HisK_dim/P_dom"/>
</dbReference>
<dbReference type="PANTHER" id="PTHR45436">
    <property type="entry name" value="SENSOR HISTIDINE KINASE YKOH"/>
    <property type="match status" value="1"/>
</dbReference>
<evidence type="ECO:0000256" key="9">
    <source>
        <dbReference type="ARBA" id="ARBA00022989"/>
    </source>
</evidence>
<evidence type="ECO:0000256" key="2">
    <source>
        <dbReference type="ARBA" id="ARBA00001968"/>
    </source>
</evidence>
<feature type="region of interest" description="Disordered" evidence="12">
    <location>
        <begin position="1"/>
        <end position="52"/>
    </location>
</feature>